<reference evidence="1 2" key="1">
    <citation type="submission" date="2017-09" db="EMBL/GenBank/DDBJ databases">
        <title>Biodiversity and function of Thalassospira species in the particle-attached aromatic-hydrocarbon-degrading consortia from the surface seawater of the South China Sea.</title>
        <authorList>
            <person name="Dong C."/>
            <person name="Liu R."/>
            <person name="Shao Z."/>
        </authorList>
    </citation>
    <scope>NUCLEOTIDE SEQUENCE [LARGE SCALE GENOMIC DNA]</scope>
    <source>
        <strain evidence="1 2">CSC1P2</strain>
    </source>
</reference>
<evidence type="ECO:0000313" key="2">
    <source>
        <dbReference type="Proteomes" id="UP000233597"/>
    </source>
</evidence>
<dbReference type="RefSeq" id="WP_101271353.1">
    <property type="nucleotide sequence ID" value="NZ_NWTK01000023.1"/>
</dbReference>
<dbReference type="EMBL" id="NWTK01000023">
    <property type="protein sequence ID" value="PKR48411.1"/>
    <property type="molecule type" value="Genomic_DNA"/>
</dbReference>
<dbReference type="Proteomes" id="UP000233597">
    <property type="component" value="Unassembled WGS sequence"/>
</dbReference>
<evidence type="ECO:0000313" key="1">
    <source>
        <dbReference type="EMBL" id="PKR48411.1"/>
    </source>
</evidence>
<dbReference type="AlphaFoldDB" id="A0A2N3KCZ6"/>
<name>A0A2N3KCZ6_9PROT</name>
<dbReference type="InterPro" id="IPR011990">
    <property type="entry name" value="TPR-like_helical_dom_sf"/>
</dbReference>
<protein>
    <submittedName>
        <fullName evidence="1">Uncharacterized protein</fullName>
    </submittedName>
</protein>
<accession>A0A2N3KCZ6</accession>
<gene>
    <name evidence="1" type="ORF">COO20_24405</name>
</gene>
<comment type="caution">
    <text evidence="1">The sequence shown here is derived from an EMBL/GenBank/DDBJ whole genome shotgun (WGS) entry which is preliminary data.</text>
</comment>
<organism evidence="1 2">
    <name type="scientific">Thalassospira marina</name>
    <dbReference type="NCBI Taxonomy" id="2048283"/>
    <lineage>
        <taxon>Bacteria</taxon>
        <taxon>Pseudomonadati</taxon>
        <taxon>Pseudomonadota</taxon>
        <taxon>Alphaproteobacteria</taxon>
        <taxon>Rhodospirillales</taxon>
        <taxon>Thalassospiraceae</taxon>
        <taxon>Thalassospira</taxon>
    </lineage>
</organism>
<sequence length="517" mass="57423">MAVIAGMAGMVRPAQAEVTDARITAEGTRDFNMVLDLRNSPDNSVMTNGRELIVRFSDPIGEFDLNSLIGQYPEQVLTVQTSYDVLLMEMAFDGKFDISQNDNQLAVHYTKPEKQAEAKPAPTTRIPLSDAENRAAETRRAIIEARARMELGQYGHAREILSAIIKNDPESVEARNALAEVEYRSGNWREAARQYGRVIAHNHDPAIVRARQDILKQNGAFIGGGAQYQDNGSSNTQIVGTVNGRAFIRDDLLLAMDVENRHIDADPFIQRNGDNRGFTGDRQKLALRLDQEISARTIWQYRAYATQKSPGIGAEWQYNILPGTVSLDADYHQPYWDQTSAVVQYGTRDSIAANYDITQADSWDIGIGTSLNNYGLDGDANLARTWRLEGYVRDSFDIYNFPVFADYRLDAEYPLAQTDKTDAAGNGFSPLDVARREVHEFSMGHDIRLADYLTLSTGIAYSYDRYGEQGFGFTGALIGNLADQYETTLSFGHTANSSNSVGSSGSTFIGITIKQYF</sequence>
<dbReference type="OrthoDB" id="7293877at2"/>
<dbReference type="SUPFAM" id="SSF48452">
    <property type="entry name" value="TPR-like"/>
    <property type="match status" value="1"/>
</dbReference>
<dbReference type="Pfam" id="PF13432">
    <property type="entry name" value="TPR_16"/>
    <property type="match status" value="1"/>
</dbReference>
<dbReference type="Gene3D" id="1.25.40.10">
    <property type="entry name" value="Tetratricopeptide repeat domain"/>
    <property type="match status" value="1"/>
</dbReference>
<proteinExistence type="predicted"/>